<dbReference type="FunCoup" id="F0ZG67">
    <property type="interactions" value="1070"/>
</dbReference>
<sequence>MDNLNNILNETAALGDHKVKTEKYKSILQQLIEQKQIAPLKTFITHLTDESTQLVISRTILLQLTQLYKTLPEDMQMEISNFVLERIQNRVVAFEEQVSEIRYNLAKLYEGQENWREAARSLIAIPLDSSQRVISPEYKVKIYVKIARLFLEDEESVQAETYINRASDSIHLCKKQKLQLAHKTCLARIMDYKRMFLKASLRYYDLSQLLPKDGERMYALSCAIICAILDKAGPQRSRTLATLYKDERSQQLDVYPILEKMFLERILKKNEVKKFAEELKPHQMALLSDGNTVLDRAVIEHNLLSASKLYNNITFDELGSLLEIPAEKAEKVASRMVSEERLVGSIDQIERLIQFENVGDSLSQWDKKIESLCLHMNNIIESISKYPEYVV</sequence>
<dbReference type="GO" id="GO:0005737">
    <property type="term" value="C:cytoplasm"/>
    <property type="evidence" value="ECO:0007669"/>
    <property type="project" value="UniProtKB-SubCell"/>
</dbReference>
<evidence type="ECO:0000313" key="9">
    <source>
        <dbReference type="EMBL" id="EGC37050.1"/>
    </source>
</evidence>
<dbReference type="RefSeq" id="XP_003286407.1">
    <property type="nucleotide sequence ID" value="XM_003286359.1"/>
</dbReference>
<dbReference type="OrthoDB" id="295656at2759"/>
<name>F0ZG67_DICPU</name>
<dbReference type="AlphaFoldDB" id="F0ZG67"/>
<reference evidence="10" key="1">
    <citation type="journal article" date="2011" name="Genome Biol.">
        <title>Comparative genomics of the social amoebae Dictyostelium discoideum and Dictyostelium purpureum.</title>
        <authorList>
            <consortium name="US DOE Joint Genome Institute (JGI-PGF)"/>
            <person name="Sucgang R."/>
            <person name="Kuo A."/>
            <person name="Tian X."/>
            <person name="Salerno W."/>
            <person name="Parikh A."/>
            <person name="Feasley C.L."/>
            <person name="Dalin E."/>
            <person name="Tu H."/>
            <person name="Huang E."/>
            <person name="Barry K."/>
            <person name="Lindquist E."/>
            <person name="Shapiro H."/>
            <person name="Bruce D."/>
            <person name="Schmutz J."/>
            <person name="Salamov A."/>
            <person name="Fey P."/>
            <person name="Gaudet P."/>
            <person name="Anjard C."/>
            <person name="Babu M.M."/>
            <person name="Basu S."/>
            <person name="Bushmanova Y."/>
            <person name="van der Wel H."/>
            <person name="Katoh-Kurasawa M."/>
            <person name="Dinh C."/>
            <person name="Coutinho P.M."/>
            <person name="Saito T."/>
            <person name="Elias M."/>
            <person name="Schaap P."/>
            <person name="Kay R.R."/>
            <person name="Henrissat B."/>
            <person name="Eichinger L."/>
            <person name="Rivero F."/>
            <person name="Putnam N.H."/>
            <person name="West C.M."/>
            <person name="Loomis W.F."/>
            <person name="Chisholm R.L."/>
            <person name="Shaulsky G."/>
            <person name="Strassmann J.E."/>
            <person name="Queller D.C."/>
            <person name="Kuspa A."/>
            <person name="Grigoriev I.V."/>
        </authorList>
    </citation>
    <scope>NUCLEOTIDE SEQUENCE [LARGE SCALE GENOMIC DNA]</scope>
    <source>
        <strain evidence="10">QSDP1</strain>
    </source>
</reference>
<dbReference type="InterPro" id="IPR036390">
    <property type="entry name" value="WH_DNA-bd_sf"/>
</dbReference>
<evidence type="ECO:0000256" key="7">
    <source>
        <dbReference type="ARBA" id="ARBA00023242"/>
    </source>
</evidence>
<comment type="similarity">
    <text evidence="3">Belongs to the CSN4 family.</text>
</comment>
<dbReference type="STRING" id="5786.F0ZG67"/>
<dbReference type="InterPro" id="IPR040134">
    <property type="entry name" value="PSMD12/CSN4"/>
</dbReference>
<dbReference type="VEuPathDB" id="AmoebaDB:DICPUDRAFT_46765"/>
<keyword evidence="10" id="KW-1185">Reference proteome</keyword>
<dbReference type="PROSITE" id="PS50250">
    <property type="entry name" value="PCI"/>
    <property type="match status" value="1"/>
</dbReference>
<accession>F0ZG67</accession>
<dbReference type="GeneID" id="10503801"/>
<keyword evidence="6" id="KW-0736">Signalosome</keyword>
<dbReference type="Pfam" id="PF18420">
    <property type="entry name" value="CSN4_RPN5_eIF3a"/>
    <property type="match status" value="1"/>
</dbReference>
<dbReference type="SUPFAM" id="SSF46785">
    <property type="entry name" value="Winged helix' DNA-binding domain"/>
    <property type="match status" value="1"/>
</dbReference>
<dbReference type="Pfam" id="PF22241">
    <property type="entry name" value="PSMD12-CSN4_N"/>
    <property type="match status" value="1"/>
</dbReference>
<dbReference type="OMA" id="KNIMHTV"/>
<dbReference type="InterPro" id="IPR041406">
    <property type="entry name" value="CSN4_HTH"/>
</dbReference>
<dbReference type="PANTHER" id="PTHR10855">
    <property type="entry name" value="26S PROTEASOME NON-ATPASE REGULATORY SUBUNIT 12/COP9 SIGNALOSOME COMPLEX SUBUNIT 4"/>
    <property type="match status" value="1"/>
</dbReference>
<dbReference type="InParanoid" id="F0ZG67"/>
<dbReference type="Pfam" id="PF01399">
    <property type="entry name" value="PCI"/>
    <property type="match status" value="1"/>
</dbReference>
<dbReference type="Gene3D" id="1.10.10.10">
    <property type="entry name" value="Winged helix-like DNA-binding domain superfamily/Winged helix DNA-binding domain"/>
    <property type="match status" value="1"/>
</dbReference>
<proteinExistence type="inferred from homology"/>
<dbReference type="KEGG" id="dpp:DICPUDRAFT_46765"/>
<keyword evidence="9" id="KW-0647">Proteasome</keyword>
<comment type="subcellular location">
    <subcellularLocation>
        <location evidence="2">Cytoplasm</location>
    </subcellularLocation>
    <subcellularLocation>
        <location evidence="1">Nucleus</location>
    </subcellularLocation>
</comment>
<gene>
    <name evidence="9" type="ORF">DICPUDRAFT_46765</name>
</gene>
<evidence type="ECO:0000256" key="2">
    <source>
        <dbReference type="ARBA" id="ARBA00004496"/>
    </source>
</evidence>
<dbReference type="PANTHER" id="PTHR10855:SF2">
    <property type="entry name" value="COP9 SIGNALOSOME COMPLEX SUBUNIT 4"/>
    <property type="match status" value="1"/>
</dbReference>
<dbReference type="InterPro" id="IPR000717">
    <property type="entry name" value="PCI_dom"/>
</dbReference>
<evidence type="ECO:0000256" key="4">
    <source>
        <dbReference type="ARBA" id="ARBA00014881"/>
    </source>
</evidence>
<evidence type="ECO:0000256" key="1">
    <source>
        <dbReference type="ARBA" id="ARBA00004123"/>
    </source>
</evidence>
<dbReference type="SMART" id="SM00088">
    <property type="entry name" value="PINT"/>
    <property type="match status" value="1"/>
</dbReference>
<dbReference type="GO" id="GO:0000502">
    <property type="term" value="C:proteasome complex"/>
    <property type="evidence" value="ECO:0007669"/>
    <property type="project" value="UniProtKB-KW"/>
</dbReference>
<organism evidence="9 10">
    <name type="scientific">Dictyostelium purpureum</name>
    <name type="common">Slime mold</name>
    <dbReference type="NCBI Taxonomy" id="5786"/>
    <lineage>
        <taxon>Eukaryota</taxon>
        <taxon>Amoebozoa</taxon>
        <taxon>Evosea</taxon>
        <taxon>Eumycetozoa</taxon>
        <taxon>Dictyostelia</taxon>
        <taxon>Dictyosteliales</taxon>
        <taxon>Dictyosteliaceae</taxon>
        <taxon>Dictyostelium</taxon>
    </lineage>
</organism>
<dbReference type="GO" id="GO:0008180">
    <property type="term" value="C:COP9 signalosome"/>
    <property type="evidence" value="ECO:0000318"/>
    <property type="project" value="GO_Central"/>
</dbReference>
<evidence type="ECO:0000256" key="6">
    <source>
        <dbReference type="ARBA" id="ARBA00022790"/>
    </source>
</evidence>
<keyword evidence="5" id="KW-0963">Cytoplasm</keyword>
<dbReference type="eggNOG" id="KOG1497">
    <property type="taxonomic scope" value="Eukaryota"/>
</dbReference>
<evidence type="ECO:0000313" key="10">
    <source>
        <dbReference type="Proteomes" id="UP000001064"/>
    </source>
</evidence>
<evidence type="ECO:0000259" key="8">
    <source>
        <dbReference type="PROSITE" id="PS50250"/>
    </source>
</evidence>
<keyword evidence="7" id="KW-0539">Nucleus</keyword>
<dbReference type="InterPro" id="IPR054559">
    <property type="entry name" value="PSMD12-CSN4-like_N"/>
</dbReference>
<dbReference type="FunFam" id="1.10.10.10:FF:000190">
    <property type="entry name" value="COP9 signalosome complex subunit 4"/>
    <property type="match status" value="1"/>
</dbReference>
<protein>
    <recommendedName>
        <fullName evidence="4">COP9 signalosome complex subunit 4</fullName>
    </recommendedName>
</protein>
<dbReference type="Proteomes" id="UP000001064">
    <property type="component" value="Unassembled WGS sequence"/>
</dbReference>
<evidence type="ECO:0000256" key="3">
    <source>
        <dbReference type="ARBA" id="ARBA00010417"/>
    </source>
</evidence>
<evidence type="ECO:0000256" key="5">
    <source>
        <dbReference type="ARBA" id="ARBA00022490"/>
    </source>
</evidence>
<dbReference type="InterPro" id="IPR036388">
    <property type="entry name" value="WH-like_DNA-bd_sf"/>
</dbReference>
<dbReference type="EMBL" id="GL871009">
    <property type="protein sequence ID" value="EGC37050.1"/>
    <property type="molecule type" value="Genomic_DNA"/>
</dbReference>
<feature type="domain" description="PCI" evidence="8">
    <location>
        <begin position="195"/>
        <end position="360"/>
    </location>
</feature>